<dbReference type="GO" id="GO:0043200">
    <property type="term" value="P:response to amino acid"/>
    <property type="evidence" value="ECO:0007669"/>
    <property type="project" value="TreeGrafter"/>
</dbReference>
<evidence type="ECO:0000256" key="2">
    <source>
        <dbReference type="ARBA" id="ARBA00023125"/>
    </source>
</evidence>
<gene>
    <name evidence="5" type="ORF">PMES_02802</name>
</gene>
<dbReference type="InterPro" id="IPR036388">
    <property type="entry name" value="WH-like_DNA-bd_sf"/>
</dbReference>
<dbReference type="EC" id="6.1.1.5" evidence="5"/>
<dbReference type="OrthoDB" id="9809462at2"/>
<dbReference type="InterPro" id="IPR036390">
    <property type="entry name" value="WH_DNA-bd_sf"/>
</dbReference>
<keyword evidence="5" id="KW-0436">Ligase</keyword>
<dbReference type="PRINTS" id="PR00033">
    <property type="entry name" value="HTHASNC"/>
</dbReference>
<dbReference type="Pfam" id="PF01037">
    <property type="entry name" value="AsnC_trans_reg"/>
    <property type="match status" value="1"/>
</dbReference>
<feature type="domain" description="HTH asnC-type" evidence="4">
    <location>
        <begin position="1"/>
        <end position="67"/>
    </location>
</feature>
<dbReference type="PANTHER" id="PTHR30154:SF34">
    <property type="entry name" value="TRANSCRIPTIONAL REGULATOR AZLB"/>
    <property type="match status" value="1"/>
</dbReference>
<dbReference type="InterPro" id="IPR019887">
    <property type="entry name" value="Tscrpt_reg_AsnC/Lrp_C"/>
</dbReference>
<keyword evidence="6" id="KW-1185">Reference proteome</keyword>
<proteinExistence type="predicted"/>
<dbReference type="Gene3D" id="3.30.70.920">
    <property type="match status" value="1"/>
</dbReference>
<dbReference type="SMART" id="SM00344">
    <property type="entry name" value="HTH_ASNC"/>
    <property type="match status" value="1"/>
</dbReference>
<dbReference type="RefSeq" id="WP_159966322.1">
    <property type="nucleotide sequence ID" value="NZ_APKE01000035.1"/>
</dbReference>
<dbReference type="Gene3D" id="1.10.10.10">
    <property type="entry name" value="Winged helix-like DNA-binding domain superfamily/Winged helix DNA-binding domain"/>
    <property type="match status" value="1"/>
</dbReference>
<comment type="caution">
    <text evidence="5">The sequence shown here is derived from an EMBL/GenBank/DDBJ whole genome shotgun (WGS) entry which is preliminary data.</text>
</comment>
<dbReference type="GO" id="GO:0004822">
    <property type="term" value="F:isoleucine-tRNA ligase activity"/>
    <property type="evidence" value="ECO:0007669"/>
    <property type="project" value="UniProtKB-EC"/>
</dbReference>
<organism evidence="5 6">
    <name type="scientific">Profundibacterium mesophilum KAUST100406-0324</name>
    <dbReference type="NCBI Taxonomy" id="1037889"/>
    <lineage>
        <taxon>Bacteria</taxon>
        <taxon>Pseudomonadati</taxon>
        <taxon>Pseudomonadota</taxon>
        <taxon>Alphaproteobacteria</taxon>
        <taxon>Rhodobacterales</taxon>
        <taxon>Roseobacteraceae</taxon>
        <taxon>Profundibacterium</taxon>
    </lineage>
</organism>
<dbReference type="PANTHER" id="PTHR30154">
    <property type="entry name" value="LEUCINE-RESPONSIVE REGULATORY PROTEIN"/>
    <property type="match status" value="1"/>
</dbReference>
<dbReference type="InterPro" id="IPR000485">
    <property type="entry name" value="AsnC-type_HTH_dom"/>
</dbReference>
<keyword evidence="3" id="KW-0804">Transcription</keyword>
<dbReference type="SUPFAM" id="SSF54909">
    <property type="entry name" value="Dimeric alpha+beta barrel"/>
    <property type="match status" value="1"/>
</dbReference>
<dbReference type="AlphaFoldDB" id="A0A921TCC7"/>
<dbReference type="InterPro" id="IPR019888">
    <property type="entry name" value="Tscrpt_reg_AsnC-like"/>
</dbReference>
<evidence type="ECO:0000313" key="5">
    <source>
        <dbReference type="EMBL" id="KAF0674727.1"/>
    </source>
</evidence>
<evidence type="ECO:0000256" key="1">
    <source>
        <dbReference type="ARBA" id="ARBA00023015"/>
    </source>
</evidence>
<keyword evidence="2" id="KW-0238">DNA-binding</keyword>
<evidence type="ECO:0000313" key="6">
    <source>
        <dbReference type="Proteomes" id="UP000698242"/>
    </source>
</evidence>
<dbReference type="GO" id="GO:0043565">
    <property type="term" value="F:sequence-specific DNA binding"/>
    <property type="evidence" value="ECO:0007669"/>
    <property type="project" value="InterPro"/>
</dbReference>
<protein>
    <submittedName>
        <fullName evidence="5">Isoleucyl-tRNA synthetase</fullName>
        <ecNumber evidence="5">6.1.1.5</ecNumber>
    </submittedName>
</protein>
<dbReference type="Pfam" id="PF13404">
    <property type="entry name" value="HTH_AsnC-type"/>
    <property type="match status" value="1"/>
</dbReference>
<dbReference type="SUPFAM" id="SSF46785">
    <property type="entry name" value="Winged helix' DNA-binding domain"/>
    <property type="match status" value="1"/>
</dbReference>
<dbReference type="EMBL" id="APKE01000035">
    <property type="protein sequence ID" value="KAF0674727.1"/>
    <property type="molecule type" value="Genomic_DNA"/>
</dbReference>
<dbReference type="Proteomes" id="UP000698242">
    <property type="component" value="Unassembled WGS sequence"/>
</dbReference>
<accession>A0A921TCC7</accession>
<dbReference type="GO" id="GO:0005829">
    <property type="term" value="C:cytosol"/>
    <property type="evidence" value="ECO:0007669"/>
    <property type="project" value="TreeGrafter"/>
</dbReference>
<sequence>MDKVDLSLLGELRRDARLPIQELAARAGVSRATVRTRIAAMRARGDIRGFTVVTPADAVTSPVRGLMMLAIEGAGAERLSARLAGHPEVRAVHSTNGKWDLVVEIATGTLEDFDTVLAMIRRQPGVRSSETSLLLSTRGA</sequence>
<dbReference type="PROSITE" id="PS50956">
    <property type="entry name" value="HTH_ASNC_2"/>
    <property type="match status" value="1"/>
</dbReference>
<evidence type="ECO:0000256" key="3">
    <source>
        <dbReference type="ARBA" id="ARBA00023163"/>
    </source>
</evidence>
<name>A0A921TCC7_9RHOB</name>
<dbReference type="InterPro" id="IPR011008">
    <property type="entry name" value="Dimeric_a/b-barrel"/>
</dbReference>
<evidence type="ECO:0000259" key="4">
    <source>
        <dbReference type="PROSITE" id="PS50956"/>
    </source>
</evidence>
<reference evidence="5" key="1">
    <citation type="submission" date="2013-03" db="EMBL/GenBank/DDBJ databases">
        <title>Genome Sequence of the Profundibacterium mesophilum strain KAUST100406-0324T from Red Sea, a novel genus in the family Rhodobacteraceae.</title>
        <authorList>
            <person name="Essack M."/>
            <person name="Alam I."/>
            <person name="Lafi F."/>
            <person name="Alawi W."/>
            <person name="Kamanu F."/>
            <person name="Al-Suwailem A."/>
            <person name="Lee O.O."/>
            <person name="Xu Y."/>
            <person name="Bajic V."/>
            <person name="Qian P.-Y."/>
            <person name="Archer J."/>
        </authorList>
    </citation>
    <scope>NUCLEOTIDE SEQUENCE</scope>
    <source>
        <strain evidence="5">KAUST100406-0324</strain>
    </source>
</reference>
<keyword evidence="1" id="KW-0805">Transcription regulation</keyword>